<dbReference type="PANTHER" id="PTHR30445">
    <property type="entry name" value="K(+)_H(+) ANTIPORTER SUBUNIT KHTT"/>
    <property type="match status" value="1"/>
</dbReference>
<accession>A0A6J6DUG3</accession>
<dbReference type="PANTHER" id="PTHR30445:SF8">
    <property type="entry name" value="K(+)_H(+) ANTIPORTER SUBUNIT KHTT"/>
    <property type="match status" value="1"/>
</dbReference>
<dbReference type="AlphaFoldDB" id="A0A6J6DUG3"/>
<name>A0A6J6DUG3_9ZZZZ</name>
<dbReference type="EMBL" id="CAEZTM010000016">
    <property type="protein sequence ID" value="CAB4567752.1"/>
    <property type="molecule type" value="Genomic_DNA"/>
</dbReference>
<sequence length="164" mass="17048">MSVRIEKVDLPGIGTRHDVITKSGRRLGVVTHRDGERELAVFDPADPDACSDAIPLSDDEAMALSEVLGTSLILGQLASLGDKATGLYTEQFVLSASSPFAGKNLGDTKARTLTKSSIVAILRGAAVTPSPTPTDLLEAGDIVVAVGTQKGLEQLSSLLTNGHL</sequence>
<proteinExistence type="predicted"/>
<dbReference type="InterPro" id="IPR036721">
    <property type="entry name" value="RCK_C_sf"/>
</dbReference>
<dbReference type="GO" id="GO:0008324">
    <property type="term" value="F:monoatomic cation transmembrane transporter activity"/>
    <property type="evidence" value="ECO:0007669"/>
    <property type="project" value="InterPro"/>
</dbReference>
<dbReference type="GO" id="GO:0006813">
    <property type="term" value="P:potassium ion transport"/>
    <property type="evidence" value="ECO:0007669"/>
    <property type="project" value="InterPro"/>
</dbReference>
<evidence type="ECO:0000259" key="1">
    <source>
        <dbReference type="PROSITE" id="PS51202"/>
    </source>
</evidence>
<protein>
    <submittedName>
        <fullName evidence="2">Unannotated protein</fullName>
    </submittedName>
</protein>
<dbReference type="SUPFAM" id="SSF116726">
    <property type="entry name" value="TrkA C-terminal domain-like"/>
    <property type="match status" value="1"/>
</dbReference>
<evidence type="ECO:0000313" key="2">
    <source>
        <dbReference type="EMBL" id="CAB4567752.1"/>
    </source>
</evidence>
<dbReference type="InterPro" id="IPR026278">
    <property type="entry name" value="KhtT"/>
</dbReference>
<feature type="domain" description="RCK C-terminal" evidence="1">
    <location>
        <begin position="75"/>
        <end position="161"/>
    </location>
</feature>
<organism evidence="2">
    <name type="scientific">freshwater metagenome</name>
    <dbReference type="NCBI Taxonomy" id="449393"/>
    <lineage>
        <taxon>unclassified sequences</taxon>
        <taxon>metagenomes</taxon>
        <taxon>ecological metagenomes</taxon>
    </lineage>
</organism>
<gene>
    <name evidence="2" type="ORF">UFOPK1684_00523</name>
</gene>
<dbReference type="PIRSF" id="PIRSF005028">
    <property type="entry name" value="KhtT"/>
    <property type="match status" value="1"/>
</dbReference>
<dbReference type="Pfam" id="PF25991">
    <property type="entry name" value="KhtT_N"/>
    <property type="match status" value="1"/>
</dbReference>
<dbReference type="InterPro" id="IPR050144">
    <property type="entry name" value="AAE_transporter"/>
</dbReference>
<dbReference type="PROSITE" id="PS51202">
    <property type="entry name" value="RCK_C"/>
    <property type="match status" value="1"/>
</dbReference>
<dbReference type="Pfam" id="PF02080">
    <property type="entry name" value="TrkA_C"/>
    <property type="match status" value="1"/>
</dbReference>
<dbReference type="Gene3D" id="3.30.70.1450">
    <property type="entry name" value="Regulator of K+ conductance, C-terminal domain"/>
    <property type="match status" value="1"/>
</dbReference>
<dbReference type="InterPro" id="IPR006037">
    <property type="entry name" value="RCK_C"/>
</dbReference>
<reference evidence="2" key="1">
    <citation type="submission" date="2020-05" db="EMBL/GenBank/DDBJ databases">
        <authorList>
            <person name="Chiriac C."/>
            <person name="Salcher M."/>
            <person name="Ghai R."/>
            <person name="Kavagutti S V."/>
        </authorList>
    </citation>
    <scope>NUCLEOTIDE SEQUENCE</scope>
</reference>
<dbReference type="InterPro" id="IPR058776">
    <property type="entry name" value="KhtT-like_N"/>
</dbReference>